<name>A0A2L2XB83_9FIRM</name>
<sequence>MEIYHNKILYTDRKFIVPEILHIISQFVHITFNFSGINRKL</sequence>
<dbReference type="Proteomes" id="UP000239549">
    <property type="component" value="Unassembled WGS sequence"/>
</dbReference>
<organism evidence="1 2">
    <name type="scientific">Desulfocucumis palustris</name>
    <dbReference type="NCBI Taxonomy" id="1898651"/>
    <lineage>
        <taxon>Bacteria</taxon>
        <taxon>Bacillati</taxon>
        <taxon>Bacillota</taxon>
        <taxon>Clostridia</taxon>
        <taxon>Eubacteriales</taxon>
        <taxon>Desulfocucumaceae</taxon>
        <taxon>Desulfocucumis</taxon>
    </lineage>
</organism>
<evidence type="ECO:0000313" key="1">
    <source>
        <dbReference type="EMBL" id="GBF33244.1"/>
    </source>
</evidence>
<protein>
    <submittedName>
        <fullName evidence="1">Uncharacterized protein</fullName>
    </submittedName>
</protein>
<reference evidence="2" key="1">
    <citation type="submission" date="2018-02" db="EMBL/GenBank/DDBJ databases">
        <title>Genome sequence of Desulfocucumis palustris strain NAW-5.</title>
        <authorList>
            <person name="Watanabe M."/>
            <person name="Kojima H."/>
            <person name="Fukui M."/>
        </authorList>
    </citation>
    <scope>NUCLEOTIDE SEQUENCE [LARGE SCALE GENOMIC DNA]</scope>
    <source>
        <strain evidence="2">NAW-5</strain>
    </source>
</reference>
<accession>A0A2L2XB83</accession>
<evidence type="ECO:0000313" key="2">
    <source>
        <dbReference type="Proteomes" id="UP000239549"/>
    </source>
</evidence>
<keyword evidence="2" id="KW-1185">Reference proteome</keyword>
<gene>
    <name evidence="1" type="ORF">DCCM_2343</name>
</gene>
<comment type="caution">
    <text evidence="1">The sequence shown here is derived from an EMBL/GenBank/DDBJ whole genome shotgun (WGS) entry which is preliminary data.</text>
</comment>
<dbReference type="AlphaFoldDB" id="A0A2L2XB83"/>
<dbReference type="EMBL" id="BFAV01000079">
    <property type="protein sequence ID" value="GBF33244.1"/>
    <property type="molecule type" value="Genomic_DNA"/>
</dbReference>
<proteinExistence type="predicted"/>